<dbReference type="FunFam" id="3.40.50.300:FF:000145">
    <property type="entry name" value="probable ATP-dependent RNA helicase DHX40"/>
    <property type="match status" value="1"/>
</dbReference>
<protein>
    <recommendedName>
        <fullName evidence="1">RNA helicase</fullName>
        <ecNumber evidence="1">3.6.4.13</ecNumber>
    </recommendedName>
</protein>
<dbReference type="Proteomes" id="UP001562425">
    <property type="component" value="Unassembled WGS sequence"/>
</dbReference>
<dbReference type="InterPro" id="IPR048333">
    <property type="entry name" value="HA2_WH"/>
</dbReference>
<dbReference type="InterPro" id="IPR027417">
    <property type="entry name" value="P-loop_NTPase"/>
</dbReference>
<dbReference type="Pfam" id="PF00270">
    <property type="entry name" value="DEAD"/>
    <property type="match status" value="1"/>
</dbReference>
<keyword evidence="8" id="KW-0472">Membrane</keyword>
<keyword evidence="2" id="KW-0547">Nucleotide-binding</keyword>
<dbReference type="FunFam" id="3.40.50.300:FF:000750">
    <property type="entry name" value="Putative ATP-dependent RNA helicase DHX33"/>
    <property type="match status" value="1"/>
</dbReference>
<dbReference type="InterPro" id="IPR014001">
    <property type="entry name" value="Helicase_ATP-bd"/>
</dbReference>
<evidence type="ECO:0000259" key="10">
    <source>
        <dbReference type="PROSITE" id="PS51194"/>
    </source>
</evidence>
<dbReference type="CDD" id="cd18791">
    <property type="entry name" value="SF2_C_RHA"/>
    <property type="match status" value="1"/>
</dbReference>
<evidence type="ECO:0000256" key="6">
    <source>
        <dbReference type="ARBA" id="ARBA00047984"/>
    </source>
</evidence>
<dbReference type="Pfam" id="PF07690">
    <property type="entry name" value="MFS_1"/>
    <property type="match status" value="2"/>
</dbReference>
<comment type="catalytic activity">
    <reaction evidence="6">
        <text>ATP + H2O = ADP + phosphate + H(+)</text>
        <dbReference type="Rhea" id="RHEA:13065"/>
        <dbReference type="ChEBI" id="CHEBI:15377"/>
        <dbReference type="ChEBI" id="CHEBI:15378"/>
        <dbReference type="ChEBI" id="CHEBI:30616"/>
        <dbReference type="ChEBI" id="CHEBI:43474"/>
        <dbReference type="ChEBI" id="CHEBI:456216"/>
        <dbReference type="EC" id="3.6.4.13"/>
    </reaction>
</comment>
<dbReference type="InterPro" id="IPR036259">
    <property type="entry name" value="MFS_trans_sf"/>
</dbReference>
<feature type="region of interest" description="Disordered" evidence="7">
    <location>
        <begin position="217"/>
        <end position="242"/>
    </location>
</feature>
<dbReference type="PROSITE" id="PS51192">
    <property type="entry name" value="HELICASE_ATP_BIND_1"/>
    <property type="match status" value="1"/>
</dbReference>
<dbReference type="EC" id="3.6.4.13" evidence="1"/>
<dbReference type="PANTHER" id="PTHR18934">
    <property type="entry name" value="ATP-DEPENDENT RNA HELICASE"/>
    <property type="match status" value="1"/>
</dbReference>
<keyword evidence="4" id="KW-0347">Helicase</keyword>
<feature type="transmembrane region" description="Helical" evidence="8">
    <location>
        <begin position="679"/>
        <end position="700"/>
    </location>
</feature>
<dbReference type="CDD" id="cd17978">
    <property type="entry name" value="DEXHc_DHX33"/>
    <property type="match status" value="1"/>
</dbReference>
<dbReference type="InterPro" id="IPR011701">
    <property type="entry name" value="MFS"/>
</dbReference>
<organism evidence="11 12">
    <name type="scientific">Culex pipiens pipiens</name>
    <name type="common">Northern house mosquito</name>
    <dbReference type="NCBI Taxonomy" id="38569"/>
    <lineage>
        <taxon>Eukaryota</taxon>
        <taxon>Metazoa</taxon>
        <taxon>Ecdysozoa</taxon>
        <taxon>Arthropoda</taxon>
        <taxon>Hexapoda</taxon>
        <taxon>Insecta</taxon>
        <taxon>Pterygota</taxon>
        <taxon>Neoptera</taxon>
        <taxon>Endopterygota</taxon>
        <taxon>Diptera</taxon>
        <taxon>Nematocera</taxon>
        <taxon>Culicoidea</taxon>
        <taxon>Culicidae</taxon>
        <taxon>Culicinae</taxon>
        <taxon>Culicini</taxon>
        <taxon>Culex</taxon>
        <taxon>Culex</taxon>
    </lineage>
</organism>
<feature type="domain" description="Helicase ATP-binding" evidence="9">
    <location>
        <begin position="740"/>
        <end position="907"/>
    </location>
</feature>
<feature type="compositionally biased region" description="Basic and acidic residues" evidence="7">
    <location>
        <begin position="570"/>
        <end position="580"/>
    </location>
</feature>
<keyword evidence="3" id="KW-0378">Hydrolase</keyword>
<keyword evidence="5" id="KW-0067">ATP-binding</keyword>
<dbReference type="InterPro" id="IPR007502">
    <property type="entry name" value="Helicase-assoc_dom"/>
</dbReference>
<comment type="caution">
    <text evidence="11">The sequence shown here is derived from an EMBL/GenBank/DDBJ whole genome shotgun (WGS) entry which is preliminary data.</text>
</comment>
<evidence type="ECO:0000256" key="5">
    <source>
        <dbReference type="ARBA" id="ARBA00022840"/>
    </source>
</evidence>
<dbReference type="PANTHER" id="PTHR18934:SF118">
    <property type="entry name" value="ATP-DEPENDENT RNA HELICASE DHX33"/>
    <property type="match status" value="1"/>
</dbReference>
<dbReference type="SUPFAM" id="SSF103473">
    <property type="entry name" value="MFS general substrate transporter"/>
    <property type="match status" value="2"/>
</dbReference>
<dbReference type="GO" id="GO:0005730">
    <property type="term" value="C:nucleolus"/>
    <property type="evidence" value="ECO:0007669"/>
    <property type="project" value="UniProtKB-ARBA"/>
</dbReference>
<dbReference type="InterPro" id="IPR011545">
    <property type="entry name" value="DEAD/DEAH_box_helicase_dom"/>
</dbReference>
<keyword evidence="8" id="KW-1133">Transmembrane helix</keyword>
<keyword evidence="12" id="KW-1185">Reference proteome</keyword>
<dbReference type="InterPro" id="IPR011709">
    <property type="entry name" value="DEAD-box_helicase_OB_fold"/>
</dbReference>
<dbReference type="PROSITE" id="PS51194">
    <property type="entry name" value="HELICASE_CTER"/>
    <property type="match status" value="1"/>
</dbReference>
<dbReference type="InterPro" id="IPR001650">
    <property type="entry name" value="Helicase_C-like"/>
</dbReference>
<evidence type="ECO:0000259" key="9">
    <source>
        <dbReference type="PROSITE" id="PS51192"/>
    </source>
</evidence>
<feature type="region of interest" description="Disordered" evidence="7">
    <location>
        <begin position="541"/>
        <end position="582"/>
    </location>
</feature>
<dbReference type="Pfam" id="PF21010">
    <property type="entry name" value="HA2_C"/>
    <property type="match status" value="1"/>
</dbReference>
<reference evidence="11 12" key="1">
    <citation type="submission" date="2024-05" db="EMBL/GenBank/DDBJ databases">
        <title>Culex pipiens pipiens assembly and annotation.</title>
        <authorList>
            <person name="Alout H."/>
            <person name="Durand T."/>
        </authorList>
    </citation>
    <scope>NUCLEOTIDE SEQUENCE [LARGE SCALE GENOMIC DNA]</scope>
    <source>
        <strain evidence="11">HA-2024</strain>
        <tissue evidence="11">Whole body</tissue>
    </source>
</reference>
<dbReference type="SUPFAM" id="SSF52540">
    <property type="entry name" value="P-loop containing nucleoside triphosphate hydrolases"/>
    <property type="match status" value="1"/>
</dbReference>
<dbReference type="SMART" id="SM00847">
    <property type="entry name" value="HA2"/>
    <property type="match status" value="1"/>
</dbReference>
<dbReference type="GO" id="GO:0016787">
    <property type="term" value="F:hydrolase activity"/>
    <property type="evidence" value="ECO:0007669"/>
    <property type="project" value="UniProtKB-KW"/>
</dbReference>
<feature type="transmembrane region" description="Helical" evidence="8">
    <location>
        <begin position="290"/>
        <end position="310"/>
    </location>
</feature>
<evidence type="ECO:0000256" key="8">
    <source>
        <dbReference type="SAM" id="Phobius"/>
    </source>
</evidence>
<feature type="transmembrane region" description="Helical" evidence="8">
    <location>
        <begin position="374"/>
        <end position="395"/>
    </location>
</feature>
<gene>
    <name evidence="11" type="ORF">pipiens_009035</name>
</gene>
<dbReference type="GO" id="GO:0003724">
    <property type="term" value="F:RNA helicase activity"/>
    <property type="evidence" value="ECO:0007669"/>
    <property type="project" value="UniProtKB-EC"/>
</dbReference>
<dbReference type="Pfam" id="PF04408">
    <property type="entry name" value="WHD_HA2"/>
    <property type="match status" value="1"/>
</dbReference>
<dbReference type="CDD" id="cd17352">
    <property type="entry name" value="MFS_MCT_SLC16"/>
    <property type="match status" value="1"/>
</dbReference>
<sequence>MDSWFSISFLFFKSQASEVCLDKPDRPHSLISDELEIAPKYENKFLHAVYHPSMPDHCRAPLNAALLAECDNSGSLFSIQSAPVGGIVDGGVLGVGGCGIGANGTLLTAGGGGNAPDAFLDRQQRDSYPGTGVLSSTLICTPLHTAQGAGGLKDNNNTLLRPSSLAFDLCYQPSKPHGIEPQLSAELDEDDNDNLLTVSSLTARPLIAKSREIRSKREKQQLKRKLRVTTEPSSRDEEEDGPPDGGYGWVIVFGAFSVQFWVAGLVKSYGVLFVEIMENFPDSSATTASWIPAILSALCLALAPVSSALCQRFSCRVVVITGGVFCSLGLALSYFATSLVHLLFTFGVLTGIGGGLSTTPGIVIVSQYFEKRRALANGITISGTAAGSFIFPTLIERLIHSFGFHGTILILGGCMLHVCVSGALYRPWDDSAQKKPAQSRDTRFDFKENLGHLSSSEDQLSRRCLEDLFLDDAIRDKNRANTIDSKLVNVMDKTLQESEDELKDIVSNAIFLKPIASIKSCSILHSVEDLSTDSTFVYRNRGSASGSGYDSHRGSRINRNRFHPQQSSLKDSRPPVKTEPAEQQLVPAGGGLGLLDLTIGGGDFGSTGTIENNANGSISNGSNNFSSLSHNNNRGLSKSMIIPTPVSNILDEEFEEYGNGLLAKISQYLDISLLQDATFILMCLSVGLMSVGCPYMLYYLPAYAISAEKDKHHGGGFKQPNRLATQRQSLPIANVRGAIVEAVQKNQTLVLLSDTGSGKSTQIPQYLYEDGVGEGKMIGITQPRRVAAITVAKRVAQEQECSVGDVVGYAVRFEDATSANTQIKYLTDGILFREALSDQLLKKYNIIVLDEAHERTIATDVLFGIVKKAQQTRRKMLVPLKVIVMSATMDVDHFSQYFNKCPVMHLQGSNFKVKVYQSMDNTNYLEAVITTIFQIHENCNDDGDILVFLTGQEEIEAATALVRRLAKAINHRDLPRMLVVPMYGAMSQNSQQDPFALAPPFTRKVVLATNIAETSITIPAIKYVVDSGKVKVRTFDPVTGIDSLKVTWISKAQAWQRTGRAGRTADGECYRTYSKEDFKAMAATSTPEILRCSVVSSTLQLLALGINCRDFDFLDKPPADALTSAMQELKALGAIMSVDQPALTTLGRKMSKLPLDPKYAKILLSATDHGCLDEALTIVAMLSGENVFYNTSQKREQVLTAHAKFYAKCGDHVTLLNVFNEFKTKDEPKRWCHDNFLLERNLSHAAAVRTQLANICRSLGLPPTSCGNDPVPIVKCLLTGLYRNIAELQRDNSYLTLANRTRCRIHPASVIHGRARPGYLLFTELVSTGTNYLRTISEIEPEWVGEVVPHCTFLDRITCGGNRGSSSCYSNTKTEAGYLVAVSAALDLIGRLTLGWLSDLDLFDRKKAYIVCILGAGTAVLTIASSDAWIVIAVSAGCYGLCLGSWYLLMPVLLADLFGTDRISSSYGLVRMFQSIGAISVPPLAGF</sequence>
<dbReference type="Gene3D" id="1.20.120.1080">
    <property type="match status" value="1"/>
</dbReference>
<accession>A0ABD1DFG8</accession>
<keyword evidence="8" id="KW-0812">Transmembrane</keyword>
<feature type="transmembrane region" description="Helical" evidence="8">
    <location>
        <begin position="317"/>
        <end position="336"/>
    </location>
</feature>
<proteinExistence type="predicted"/>
<evidence type="ECO:0000313" key="12">
    <source>
        <dbReference type="Proteomes" id="UP001562425"/>
    </source>
</evidence>
<dbReference type="GO" id="GO:0005524">
    <property type="term" value="F:ATP binding"/>
    <property type="evidence" value="ECO:0007669"/>
    <property type="project" value="UniProtKB-KW"/>
</dbReference>
<dbReference type="FunFam" id="1.20.1250.20:FF:000320">
    <property type="entry name" value="Monocarboxylate transporter"/>
    <property type="match status" value="1"/>
</dbReference>
<evidence type="ECO:0000256" key="3">
    <source>
        <dbReference type="ARBA" id="ARBA00022801"/>
    </source>
</evidence>
<evidence type="ECO:0000256" key="4">
    <source>
        <dbReference type="ARBA" id="ARBA00022806"/>
    </source>
</evidence>
<dbReference type="Pfam" id="PF00271">
    <property type="entry name" value="Helicase_C"/>
    <property type="match status" value="1"/>
</dbReference>
<dbReference type="EMBL" id="JBEHCU010005925">
    <property type="protein sequence ID" value="KAL1398356.1"/>
    <property type="molecule type" value="Genomic_DNA"/>
</dbReference>
<name>A0ABD1DFG8_CULPP</name>
<evidence type="ECO:0000256" key="1">
    <source>
        <dbReference type="ARBA" id="ARBA00012552"/>
    </source>
</evidence>
<evidence type="ECO:0000256" key="7">
    <source>
        <dbReference type="SAM" id="MobiDB-lite"/>
    </source>
</evidence>
<dbReference type="Pfam" id="PF07717">
    <property type="entry name" value="OB_NTP_bind"/>
    <property type="match status" value="1"/>
</dbReference>
<dbReference type="Gene3D" id="3.40.50.300">
    <property type="entry name" value="P-loop containing nucleotide triphosphate hydrolases"/>
    <property type="match status" value="2"/>
</dbReference>
<dbReference type="Gene3D" id="1.20.1250.20">
    <property type="entry name" value="MFS general substrate transporter like domains"/>
    <property type="match status" value="2"/>
</dbReference>
<feature type="domain" description="Helicase C-terminal" evidence="10">
    <location>
        <begin position="931"/>
        <end position="1105"/>
    </location>
</feature>
<evidence type="ECO:0000313" key="11">
    <source>
        <dbReference type="EMBL" id="KAL1398356.1"/>
    </source>
</evidence>
<dbReference type="SMART" id="SM00490">
    <property type="entry name" value="HELICc"/>
    <property type="match status" value="1"/>
</dbReference>
<feature type="transmembrane region" description="Helical" evidence="8">
    <location>
        <begin position="401"/>
        <end position="425"/>
    </location>
</feature>
<feature type="transmembrane region" description="Helical" evidence="8">
    <location>
        <begin position="342"/>
        <end position="365"/>
    </location>
</feature>
<evidence type="ECO:0000256" key="2">
    <source>
        <dbReference type="ARBA" id="ARBA00022741"/>
    </source>
</evidence>
<dbReference type="SMART" id="SM00487">
    <property type="entry name" value="DEXDc"/>
    <property type="match status" value="1"/>
</dbReference>